<feature type="transmembrane region" description="Helical" evidence="7">
    <location>
        <begin position="695"/>
        <end position="716"/>
    </location>
</feature>
<feature type="compositionally biased region" description="Basic and acidic residues" evidence="6">
    <location>
        <begin position="12"/>
        <end position="23"/>
    </location>
</feature>
<feature type="transmembrane region" description="Helical" evidence="7">
    <location>
        <begin position="794"/>
        <end position="816"/>
    </location>
</feature>
<feature type="transmembrane region" description="Helical" evidence="7">
    <location>
        <begin position="728"/>
        <end position="746"/>
    </location>
</feature>
<dbReference type="Pfam" id="PF00083">
    <property type="entry name" value="Sugar_tr"/>
    <property type="match status" value="1"/>
</dbReference>
<evidence type="ECO:0000313" key="9">
    <source>
        <dbReference type="EMBL" id="OLP82990.1"/>
    </source>
</evidence>
<feature type="transmembrane region" description="Helical" evidence="7">
    <location>
        <begin position="822"/>
        <end position="845"/>
    </location>
</feature>
<feature type="transmembrane region" description="Helical" evidence="7">
    <location>
        <begin position="911"/>
        <end position="932"/>
    </location>
</feature>
<protein>
    <submittedName>
        <fullName evidence="9">Solute carrier family 22 member 1</fullName>
    </submittedName>
</protein>
<keyword evidence="3 7" id="KW-0812">Transmembrane</keyword>
<feature type="transmembrane region" description="Helical" evidence="7">
    <location>
        <begin position="387"/>
        <end position="408"/>
    </location>
</feature>
<dbReference type="GO" id="GO:0016020">
    <property type="term" value="C:membrane"/>
    <property type="evidence" value="ECO:0007669"/>
    <property type="project" value="UniProtKB-SubCell"/>
</dbReference>
<evidence type="ECO:0000256" key="6">
    <source>
        <dbReference type="SAM" id="MobiDB-lite"/>
    </source>
</evidence>
<evidence type="ECO:0000313" key="10">
    <source>
        <dbReference type="Proteomes" id="UP000186817"/>
    </source>
</evidence>
<feature type="transmembrane region" description="Helical" evidence="7">
    <location>
        <begin position="362"/>
        <end position="381"/>
    </location>
</feature>
<reference evidence="9 10" key="1">
    <citation type="submission" date="2016-02" db="EMBL/GenBank/DDBJ databases">
        <title>Genome analysis of coral dinoflagellate symbionts highlights evolutionary adaptations to a symbiotic lifestyle.</title>
        <authorList>
            <person name="Aranda M."/>
            <person name="Li Y."/>
            <person name="Liew Y.J."/>
            <person name="Baumgarten S."/>
            <person name="Simakov O."/>
            <person name="Wilson M."/>
            <person name="Piel J."/>
            <person name="Ashoor H."/>
            <person name="Bougouffa S."/>
            <person name="Bajic V.B."/>
            <person name="Ryu T."/>
            <person name="Ravasi T."/>
            <person name="Bayer T."/>
            <person name="Micklem G."/>
            <person name="Kim H."/>
            <person name="Bhak J."/>
            <person name="Lajeunesse T.C."/>
            <person name="Voolstra C.R."/>
        </authorList>
    </citation>
    <scope>NUCLEOTIDE SEQUENCE [LARGE SCALE GENOMIC DNA]</scope>
    <source>
        <strain evidence="9 10">CCMP2467</strain>
    </source>
</reference>
<feature type="region of interest" description="Disordered" evidence="6">
    <location>
        <begin position="1"/>
        <end position="44"/>
    </location>
</feature>
<dbReference type="PROSITE" id="PS50850">
    <property type="entry name" value="MFS"/>
    <property type="match status" value="1"/>
</dbReference>
<evidence type="ECO:0000256" key="2">
    <source>
        <dbReference type="ARBA" id="ARBA00022448"/>
    </source>
</evidence>
<sequence length="1035" mass="110855">MPGDAQPGLSESDSRGSHQEAHAAHRRSGPLLRRRGSQMTLQTTTKTDGATGLFTVTAARLPELIDEAPTSSCLDPVMTNVTHALKQNFQLSSWQAGSLDAFSFLGLALGHYVAGFLADLRGRRLPMVLSFLGMTLGSVLMTLATGYEAMVMLRLLHGLCCGLGVPPAASMIAETVPSAWRRFVFVLFWSSTALGETYACCGLMLYMPNLTETAWKQAVLWTSLPAFFMLILSVATLQDSPHWLAVHGRLIEARIVLDRMARMNKKEEVLKKLGPAPAHDFSNLYGVITARAGHGPSPQALYQRLVQPETLKLVCLFSVLASVGNIETFGMSNVWPEMLREEAADEHLHGHVSKVTPPAQKLALIVSIGIPVGMASALLSFSETASHRVYIVLAGLVGCAGILCASFLQHLQRAAILMAAILVTHMSGTLQYAVAMIFCEESFPTDIRASATGIVIFWGTLWSVFSPLLLTAVGEPGFLALAAAAFLVSAVCVLPLQETHRAELKDFVEEDGENFEEGEAEAAEAAEEESELSEGETDTVGGATTVSSQEPTSVAFADGTLGAALELKLVFFLLGAVPGVSFTAFYSSMGFLIDRCRDRSFFAQACPESLRVRDVGGKRSRGAGFAALDTALSFHLHSLGLGTFSLFLVDLLMAFPEHENVMLALGFLQGLLNVTVLSTILSLASELCDNCRSWVQLGFATGALLPVLAVPCTGFGPKSPLSVRLTYYLLPALFCLLAAMIYGGVYHRKVTEVNRMGRRVKGNLADLVMAYAKTNFPSSAAAPALAFGGLDGMALLLILGYQFAAYFFAGVFPFYGDAAAALMLYLYMIAGDMMGNLAAFAWAAVMDLPSLGRALKERGRGSTGSLASAAAATCYGALLLLLLIAGLTAGLGSWGAAVQAAKDETDTKAKAPVPTQLCFVTFFFGAFAKGGLDELRLVGGTSNLVRFARLFGSLLGLLAALLCCLSRDFSQEISPKDRDRTEAQSFLDLDVLSLSQSRSFRFLMPLQVQALIFMLCVREVAAARDSFQVQQVMCP</sequence>
<feature type="transmembrane region" description="Helical" evidence="7">
    <location>
        <begin position="866"/>
        <end position="891"/>
    </location>
</feature>
<keyword evidence="2" id="KW-0813">Transport</keyword>
<proteinExistence type="predicted"/>
<dbReference type="InterPro" id="IPR020846">
    <property type="entry name" value="MFS_dom"/>
</dbReference>
<feature type="transmembrane region" description="Helical" evidence="7">
    <location>
        <begin position="569"/>
        <end position="593"/>
    </location>
</feature>
<feature type="transmembrane region" description="Helical" evidence="7">
    <location>
        <begin position="101"/>
        <end position="118"/>
    </location>
</feature>
<feature type="compositionally biased region" description="Basic residues" evidence="6">
    <location>
        <begin position="24"/>
        <end position="36"/>
    </location>
</feature>
<dbReference type="OrthoDB" id="6339427at2759"/>
<evidence type="ECO:0000259" key="8">
    <source>
        <dbReference type="PROSITE" id="PS50850"/>
    </source>
</evidence>
<feature type="transmembrane region" description="Helical" evidence="7">
    <location>
        <begin position="125"/>
        <end position="145"/>
    </location>
</feature>
<dbReference type="Proteomes" id="UP000186817">
    <property type="component" value="Unassembled WGS sequence"/>
</dbReference>
<evidence type="ECO:0000256" key="5">
    <source>
        <dbReference type="ARBA" id="ARBA00023136"/>
    </source>
</evidence>
<feature type="transmembrane region" description="Helical" evidence="7">
    <location>
        <begin position="450"/>
        <end position="470"/>
    </location>
</feature>
<keyword evidence="5 7" id="KW-0472">Membrane</keyword>
<dbReference type="GO" id="GO:0022857">
    <property type="term" value="F:transmembrane transporter activity"/>
    <property type="evidence" value="ECO:0007669"/>
    <property type="project" value="InterPro"/>
</dbReference>
<organism evidence="9 10">
    <name type="scientific">Symbiodinium microadriaticum</name>
    <name type="common">Dinoflagellate</name>
    <name type="synonym">Zooxanthella microadriatica</name>
    <dbReference type="NCBI Taxonomy" id="2951"/>
    <lineage>
        <taxon>Eukaryota</taxon>
        <taxon>Sar</taxon>
        <taxon>Alveolata</taxon>
        <taxon>Dinophyceae</taxon>
        <taxon>Suessiales</taxon>
        <taxon>Symbiodiniaceae</taxon>
        <taxon>Symbiodinium</taxon>
    </lineage>
</organism>
<keyword evidence="4 7" id="KW-1133">Transmembrane helix</keyword>
<feature type="transmembrane region" description="Helical" evidence="7">
    <location>
        <begin position="477"/>
        <end position="496"/>
    </location>
</feature>
<evidence type="ECO:0000256" key="1">
    <source>
        <dbReference type="ARBA" id="ARBA00004141"/>
    </source>
</evidence>
<name>A0A1Q9CJ80_SYMMI</name>
<evidence type="ECO:0000256" key="4">
    <source>
        <dbReference type="ARBA" id="ARBA00022989"/>
    </source>
</evidence>
<gene>
    <name evidence="9" type="primary">SLC22A1</name>
    <name evidence="9" type="ORF">AK812_SmicGene36304</name>
</gene>
<feature type="domain" description="Major facilitator superfamily (MFS) profile" evidence="8">
    <location>
        <begin position="52"/>
        <end position="500"/>
    </location>
</feature>
<dbReference type="PANTHER" id="PTHR23511">
    <property type="entry name" value="SYNAPTIC VESICLE GLYCOPROTEIN 2"/>
    <property type="match status" value="1"/>
</dbReference>
<dbReference type="EMBL" id="LSRX01001151">
    <property type="protein sequence ID" value="OLP82990.1"/>
    <property type="molecule type" value="Genomic_DNA"/>
</dbReference>
<dbReference type="InterPro" id="IPR036259">
    <property type="entry name" value="MFS_trans_sf"/>
</dbReference>
<dbReference type="Gene3D" id="1.20.1250.20">
    <property type="entry name" value="MFS general substrate transporter like domains"/>
    <property type="match status" value="1"/>
</dbReference>
<feature type="compositionally biased region" description="Acidic residues" evidence="6">
    <location>
        <begin position="513"/>
        <end position="537"/>
    </location>
</feature>
<feature type="transmembrane region" description="Helical" evidence="7">
    <location>
        <begin position="661"/>
        <end position="683"/>
    </location>
</feature>
<dbReference type="AlphaFoldDB" id="A0A1Q9CJ80"/>
<feature type="transmembrane region" description="Helical" evidence="7">
    <location>
        <begin position="218"/>
        <end position="237"/>
    </location>
</feature>
<accession>A0A1Q9CJ80</accession>
<dbReference type="InterPro" id="IPR005828">
    <property type="entry name" value="MFS_sugar_transport-like"/>
</dbReference>
<feature type="transmembrane region" description="Helical" evidence="7">
    <location>
        <begin position="184"/>
        <end position="206"/>
    </location>
</feature>
<evidence type="ECO:0000256" key="7">
    <source>
        <dbReference type="SAM" id="Phobius"/>
    </source>
</evidence>
<dbReference type="PANTHER" id="PTHR23511:SF5">
    <property type="entry name" value="MAJOR FACILITATOR-TYPE TRANSPORTER HXNZ-RELATED"/>
    <property type="match status" value="1"/>
</dbReference>
<comment type="subcellular location">
    <subcellularLocation>
        <location evidence="1">Membrane</location>
        <topology evidence="1">Multi-pass membrane protein</topology>
    </subcellularLocation>
</comment>
<comment type="caution">
    <text evidence="9">The sequence shown here is derived from an EMBL/GenBank/DDBJ whole genome shotgun (WGS) entry which is preliminary data.</text>
</comment>
<keyword evidence="10" id="KW-1185">Reference proteome</keyword>
<feature type="region of interest" description="Disordered" evidence="6">
    <location>
        <begin position="513"/>
        <end position="546"/>
    </location>
</feature>
<feature type="transmembrane region" description="Helical" evidence="7">
    <location>
        <begin position="944"/>
        <end position="962"/>
    </location>
</feature>
<dbReference type="SUPFAM" id="SSF103473">
    <property type="entry name" value="MFS general substrate transporter"/>
    <property type="match status" value="1"/>
</dbReference>
<evidence type="ECO:0000256" key="3">
    <source>
        <dbReference type="ARBA" id="ARBA00022692"/>
    </source>
</evidence>
<feature type="transmembrane region" description="Helical" evidence="7">
    <location>
        <begin position="415"/>
        <end position="438"/>
    </location>
</feature>